<proteinExistence type="predicted"/>
<organism evidence="2 3">
    <name type="scientific">Marinobacter excellens HL-55</name>
    <dbReference type="NCBI Taxonomy" id="1305731"/>
    <lineage>
        <taxon>Bacteria</taxon>
        <taxon>Pseudomonadati</taxon>
        <taxon>Pseudomonadota</taxon>
        <taxon>Gammaproteobacteria</taxon>
        <taxon>Pseudomonadales</taxon>
        <taxon>Marinobacteraceae</taxon>
        <taxon>Marinobacter</taxon>
    </lineage>
</organism>
<gene>
    <name evidence="2" type="ORF">HLUCCX14_14675</name>
</gene>
<accession>A0A0P7Z676</accession>
<keyword evidence="1" id="KW-0472">Membrane</keyword>
<dbReference type="Proteomes" id="UP000050416">
    <property type="component" value="Unassembled WGS sequence"/>
</dbReference>
<dbReference type="EMBL" id="LJZQ01000027">
    <property type="protein sequence ID" value="KPQ27521.1"/>
    <property type="molecule type" value="Genomic_DNA"/>
</dbReference>
<keyword evidence="1" id="KW-1133">Transmembrane helix</keyword>
<keyword evidence="1" id="KW-0812">Transmembrane</keyword>
<comment type="caution">
    <text evidence="2">The sequence shown here is derived from an EMBL/GenBank/DDBJ whole genome shotgun (WGS) entry which is preliminary data.</text>
</comment>
<protein>
    <submittedName>
        <fullName evidence="2">Uncharacterized protein</fullName>
    </submittedName>
</protein>
<evidence type="ECO:0000313" key="3">
    <source>
        <dbReference type="Proteomes" id="UP000050416"/>
    </source>
</evidence>
<dbReference type="STRING" id="1305731.GCA_000934705_02490"/>
<dbReference type="OrthoDB" id="7064838at2"/>
<feature type="transmembrane region" description="Helical" evidence="1">
    <location>
        <begin position="12"/>
        <end position="38"/>
    </location>
</feature>
<name>A0A0P7Z676_9GAMM</name>
<sequence>MNNERPQAPVWYLLAWLGIALLLVGFAITGSWVAWLMLPVCYPFIMKAVSWRPEPQDHRSNLDA</sequence>
<evidence type="ECO:0000256" key="1">
    <source>
        <dbReference type="SAM" id="Phobius"/>
    </source>
</evidence>
<evidence type="ECO:0000313" key="2">
    <source>
        <dbReference type="EMBL" id="KPQ27521.1"/>
    </source>
</evidence>
<dbReference type="PATRIC" id="fig|1305731.5.peg.1692"/>
<reference evidence="2 3" key="1">
    <citation type="submission" date="2015-09" db="EMBL/GenBank/DDBJ databases">
        <title>Identification and resolution of microdiversity through metagenomic sequencing of parallel consortia.</title>
        <authorList>
            <person name="Nelson W.C."/>
            <person name="Romine M.F."/>
            <person name="Lindemann S.R."/>
        </authorList>
    </citation>
    <scope>NUCLEOTIDE SEQUENCE [LARGE SCALE GENOMIC DNA]</scope>
    <source>
        <strain evidence="2">HL-55</strain>
    </source>
</reference>
<dbReference type="AlphaFoldDB" id="A0A0P7Z676"/>